<dbReference type="InterPro" id="IPR030237">
    <property type="entry name" value="Harmonin_N"/>
</dbReference>
<dbReference type="Gene3D" id="2.30.42.10">
    <property type="match status" value="3"/>
</dbReference>
<dbReference type="Gene3D" id="1.20.1160.20">
    <property type="match status" value="2"/>
</dbReference>
<evidence type="ECO:0000256" key="2">
    <source>
        <dbReference type="ARBA" id="ARBA00022737"/>
    </source>
</evidence>
<dbReference type="GO" id="GO:0032426">
    <property type="term" value="C:stereocilium tip"/>
    <property type="evidence" value="ECO:0007669"/>
    <property type="project" value="TreeGrafter"/>
</dbReference>
<dbReference type="InterPro" id="IPR036034">
    <property type="entry name" value="PDZ_sf"/>
</dbReference>
<dbReference type="Pfam" id="PF00595">
    <property type="entry name" value="PDZ"/>
    <property type="match status" value="3"/>
</dbReference>
<dbReference type="PANTHER" id="PTHR23116">
    <property type="entry name" value="PDZ DOMAIN CONTAINING WHIRLIN AND HARMONIN-RELATED"/>
    <property type="match status" value="1"/>
</dbReference>
<dbReference type="PROSITE" id="PS50106">
    <property type="entry name" value="PDZ"/>
    <property type="match status" value="3"/>
</dbReference>
<comment type="subcellular location">
    <subcellularLocation>
        <location evidence="1">Cell projection</location>
    </subcellularLocation>
</comment>
<dbReference type="GO" id="GO:0005929">
    <property type="term" value="C:cilium"/>
    <property type="evidence" value="ECO:0007669"/>
    <property type="project" value="TreeGrafter"/>
</dbReference>
<gene>
    <name evidence="6" type="ORF">NP493_1098g00029</name>
</gene>
<dbReference type="InterPro" id="IPR001478">
    <property type="entry name" value="PDZ"/>
</dbReference>
<dbReference type="SUPFAM" id="SSF50156">
    <property type="entry name" value="PDZ domain-like"/>
    <property type="match status" value="3"/>
</dbReference>
<feature type="region of interest" description="Disordered" evidence="4">
    <location>
        <begin position="899"/>
        <end position="921"/>
    </location>
</feature>
<dbReference type="FunFam" id="2.30.42.10:FF:000090">
    <property type="entry name" value="PDZ domain containing 7"/>
    <property type="match status" value="1"/>
</dbReference>
<dbReference type="PANTHER" id="PTHR23116:SF29">
    <property type="entry name" value="PDZ DOMAIN-CONTAINING PROTEIN 7"/>
    <property type="match status" value="1"/>
</dbReference>
<feature type="compositionally biased region" description="Polar residues" evidence="4">
    <location>
        <begin position="899"/>
        <end position="918"/>
    </location>
</feature>
<feature type="compositionally biased region" description="Basic and acidic residues" evidence="4">
    <location>
        <begin position="591"/>
        <end position="603"/>
    </location>
</feature>
<dbReference type="Proteomes" id="UP001209878">
    <property type="component" value="Unassembled WGS sequence"/>
</dbReference>
<feature type="domain" description="PDZ" evidence="5">
    <location>
        <begin position="144"/>
        <end position="211"/>
    </location>
</feature>
<dbReference type="InterPro" id="IPR051844">
    <property type="entry name" value="USH2_Complex_Protein"/>
</dbReference>
<evidence type="ECO:0000256" key="3">
    <source>
        <dbReference type="ARBA" id="ARBA00023273"/>
    </source>
</evidence>
<feature type="region of interest" description="Disordered" evidence="4">
    <location>
        <begin position="937"/>
        <end position="964"/>
    </location>
</feature>
<feature type="region of interest" description="Disordered" evidence="4">
    <location>
        <begin position="1039"/>
        <end position="1086"/>
    </location>
</feature>
<dbReference type="EMBL" id="JAODUO010001098">
    <property type="protein sequence ID" value="KAK2171150.1"/>
    <property type="molecule type" value="Genomic_DNA"/>
</dbReference>
<organism evidence="6 7">
    <name type="scientific">Ridgeia piscesae</name>
    <name type="common">Tubeworm</name>
    <dbReference type="NCBI Taxonomy" id="27915"/>
    <lineage>
        <taxon>Eukaryota</taxon>
        <taxon>Metazoa</taxon>
        <taxon>Spiralia</taxon>
        <taxon>Lophotrochozoa</taxon>
        <taxon>Annelida</taxon>
        <taxon>Polychaeta</taxon>
        <taxon>Sedentaria</taxon>
        <taxon>Canalipalpata</taxon>
        <taxon>Sabellida</taxon>
        <taxon>Siboglinidae</taxon>
        <taxon>Ridgeia</taxon>
    </lineage>
</organism>
<keyword evidence="2" id="KW-0677">Repeat</keyword>
<reference evidence="6" key="1">
    <citation type="journal article" date="2023" name="Mol. Biol. Evol.">
        <title>Third-Generation Sequencing Reveals the Adaptive Role of the Epigenome in Three Deep-Sea Polychaetes.</title>
        <authorList>
            <person name="Perez M."/>
            <person name="Aroh O."/>
            <person name="Sun Y."/>
            <person name="Lan Y."/>
            <person name="Juniper S.K."/>
            <person name="Young C.R."/>
            <person name="Angers B."/>
            <person name="Qian P.Y."/>
        </authorList>
    </citation>
    <scope>NUCLEOTIDE SEQUENCE</scope>
    <source>
        <strain evidence="6">R07B-5</strain>
    </source>
</reference>
<sequence>MASVASHSRMQLRRRQQLREFHHRTKMLLTEMERHQLFAVVKDFQSARHLDRFFRDLTHILDTPTKLDLLKDIRYFVPASLSIQYDRFAPYDEMAHPLKMSTKSLGRYDGKKLPSVSMQGSPGSMRHRLGMTEAPASDPAPLKVITLVKDTDEQLGFSIRGGSEYGLGIFISDVEEESAAEHAGLRMGDNVIEVNSVSFENIASSSAVKVLIGCNRLRILVRRVGKVPGFKSAKEKTSWFDVVQNRIVSGTLEEHGKFHSTAAIAHVNGHVNRRVNLMCRREGEYLGFNIRGGREYALGIYVSGVDPDGIAEQKGLKVGDQIIAVNGHSFEEVTHMEAVEIMKSDKQLVMTVRDVGIYPVYKEIYAEYRWIDVVTGAVTKSRTTGHITSVPVTEHSPRTTPEPHPGFQTEQTTSFIDTGDEISAANFVRDEDDNMFDESNAMELFDLRYKPPNPPSEIYASINSVLQPMKDDVIMQERHLETSVDSNGAKTNFVAKSKSPKSTIAVRAMENETRRNHPELSNLWENEKACDSASRETSTGSKKTGRKARSIRELIFGTKSKGTSGKCATEGARRKPRNRKALSGINFKLGSSKDTDSVKHNSGIEEDNGISCDTKAASTPQTDRKRMETLKHSASRLLNTDEVSAVLRHINMYKESGGVDGLVSPLMAILDTSQKASLFDEIRMILPAKDVGQFDSLVTKYQSALSAGRWSVQPPDITTVKTRDISNELCHINRKHLLSPPDSQSHVDLTAATGNPIYPHRNSKLYKAVIHDKVRGEQQGIKEPIQEDARVEKSPGPKMGNGRDPFRHRKLWQERIPEEPEELEDVLLSDVMNTSPPGVASVSQHQVSSAESSVCSSPENGGVRLVREIATTENGYIDDFAMSPVYETIGARKVQSVSLTVTPPSDNNDSGTYNSPGESRSLDEVNDALNYLDSLETEGSTGYQSNDDIDYSAPGSPRSIDSDVTTFGRRSATYDLTAAESQSGDSALGVGDNTGCSLGDNVGCLPGDNKGYSPSDNNGCAVGDNEGCSLGDNKGCSPNLDESDLVKHPPPVFVPPPPPSDSPPPEDGNVEIRETEGDDGGTQEDPIPEATFVVMQPDIIIESPKNVTQNSDISYTIGDLSPSQDNDHSSDTTPVPGTLPSNGDDVSLDEGDSDTESVSTSGQFDLPDHVDVDDTDTPVIVLLDKSHRSLGISISGGSDSHSQPQVKIQKVFPGGAADIEGTIKSGMSVLLVAGHSLEDVSHQEAVTIIRRSYMDKTDPILKVVLLKD</sequence>
<dbReference type="GO" id="GO:0005886">
    <property type="term" value="C:plasma membrane"/>
    <property type="evidence" value="ECO:0007669"/>
    <property type="project" value="TreeGrafter"/>
</dbReference>
<feature type="compositionally biased region" description="Acidic residues" evidence="4">
    <location>
        <begin position="1146"/>
        <end position="1155"/>
    </location>
</feature>
<feature type="domain" description="PDZ" evidence="5">
    <location>
        <begin position="1180"/>
        <end position="1252"/>
    </location>
</feature>
<evidence type="ECO:0000313" key="7">
    <source>
        <dbReference type="Proteomes" id="UP001209878"/>
    </source>
</evidence>
<dbReference type="GO" id="GO:0002142">
    <property type="term" value="C:stereocilia ankle link complex"/>
    <property type="evidence" value="ECO:0007669"/>
    <property type="project" value="TreeGrafter"/>
</dbReference>
<evidence type="ECO:0000313" key="6">
    <source>
        <dbReference type="EMBL" id="KAK2171150.1"/>
    </source>
</evidence>
<comment type="caution">
    <text evidence="6">The sequence shown here is derived from an EMBL/GenBank/DDBJ whole genome shotgun (WGS) entry which is preliminary data.</text>
</comment>
<name>A0AAD9KI13_RIDPI</name>
<dbReference type="AlphaFoldDB" id="A0AAD9KI13"/>
<feature type="region of interest" description="Disordered" evidence="4">
    <location>
        <begin position="511"/>
        <end position="625"/>
    </location>
</feature>
<feature type="domain" description="PDZ" evidence="5">
    <location>
        <begin position="274"/>
        <end position="344"/>
    </location>
</feature>
<feature type="compositionally biased region" description="Polar residues" evidence="4">
    <location>
        <begin position="1105"/>
        <end position="1114"/>
    </location>
</feature>
<keyword evidence="7" id="KW-1185">Reference proteome</keyword>
<dbReference type="SMART" id="SM00228">
    <property type="entry name" value="PDZ"/>
    <property type="match status" value="3"/>
</dbReference>
<evidence type="ECO:0000256" key="4">
    <source>
        <dbReference type="SAM" id="MobiDB-lite"/>
    </source>
</evidence>
<feature type="compositionally biased region" description="Polar residues" evidence="4">
    <location>
        <begin position="937"/>
        <end position="946"/>
    </location>
</feature>
<feature type="region of interest" description="Disordered" evidence="4">
    <location>
        <begin position="1103"/>
        <end position="1171"/>
    </location>
</feature>
<protein>
    <recommendedName>
        <fullName evidence="5">PDZ domain-containing protein</fullName>
    </recommendedName>
</protein>
<keyword evidence="3" id="KW-0966">Cell projection</keyword>
<dbReference type="FunFam" id="2.30.42.10:FF:000087">
    <property type="entry name" value="Whirlin a"/>
    <property type="match status" value="1"/>
</dbReference>
<feature type="compositionally biased region" description="Pro residues" evidence="4">
    <location>
        <begin position="1048"/>
        <end position="1066"/>
    </location>
</feature>
<accession>A0AAD9KI13</accession>
<evidence type="ECO:0000256" key="1">
    <source>
        <dbReference type="ARBA" id="ARBA00004316"/>
    </source>
</evidence>
<proteinExistence type="predicted"/>
<evidence type="ECO:0000259" key="5">
    <source>
        <dbReference type="PROSITE" id="PS50106"/>
    </source>
</evidence>
<feature type="compositionally biased region" description="Polar residues" evidence="4">
    <location>
        <begin position="1131"/>
        <end position="1141"/>
    </location>
</feature>
<feature type="region of interest" description="Disordered" evidence="4">
    <location>
        <begin position="390"/>
        <end position="413"/>
    </location>
</feature>
<feature type="compositionally biased region" description="Basic and acidic residues" evidence="4">
    <location>
        <begin position="525"/>
        <end position="534"/>
    </location>
</feature>
<dbReference type="Pfam" id="PF21219">
    <property type="entry name" value="USH1C_N"/>
    <property type="match status" value="1"/>
</dbReference>